<gene>
    <name evidence="1" type="ORF">DET61_1064</name>
</gene>
<evidence type="ECO:0000313" key="2">
    <source>
        <dbReference type="Proteomes" id="UP000253647"/>
    </source>
</evidence>
<dbReference type="Proteomes" id="UP000253647">
    <property type="component" value="Unassembled WGS sequence"/>
</dbReference>
<sequence length="38" mass="4269">MFAFVYKTAKSLMAEIPGQLDGDKASISFYSVRPKRTN</sequence>
<proteinExistence type="predicted"/>
<reference evidence="1 2" key="1">
    <citation type="submission" date="2018-07" db="EMBL/GenBank/DDBJ databases">
        <title>Freshwater and sediment microbial communities from various areas in North America, analyzing microbe dynamics in response to fracking.</title>
        <authorList>
            <person name="Lamendella R."/>
        </authorList>
    </citation>
    <scope>NUCLEOTIDE SEQUENCE [LARGE SCALE GENOMIC DNA]</scope>
    <source>
        <strain evidence="1 2">105B</strain>
    </source>
</reference>
<accession>A0A368XLU2</accession>
<evidence type="ECO:0000313" key="1">
    <source>
        <dbReference type="EMBL" id="RCW68910.1"/>
    </source>
</evidence>
<dbReference type="AlphaFoldDB" id="A0A368XLU2"/>
<comment type="caution">
    <text evidence="1">The sequence shown here is derived from an EMBL/GenBank/DDBJ whole genome shotgun (WGS) entry which is preliminary data.</text>
</comment>
<name>A0A368XLU2_MARNT</name>
<dbReference type="EMBL" id="QPJI01000006">
    <property type="protein sequence ID" value="RCW68910.1"/>
    <property type="molecule type" value="Genomic_DNA"/>
</dbReference>
<organism evidence="1 2">
    <name type="scientific">Marinobacter nauticus</name>
    <name type="common">Marinobacter hydrocarbonoclasticus</name>
    <name type="synonym">Marinobacter aquaeolei</name>
    <dbReference type="NCBI Taxonomy" id="2743"/>
    <lineage>
        <taxon>Bacteria</taxon>
        <taxon>Pseudomonadati</taxon>
        <taxon>Pseudomonadota</taxon>
        <taxon>Gammaproteobacteria</taxon>
        <taxon>Pseudomonadales</taxon>
        <taxon>Marinobacteraceae</taxon>
        <taxon>Marinobacter</taxon>
    </lineage>
</organism>
<protein>
    <submittedName>
        <fullName evidence="1">Uncharacterized protein</fullName>
    </submittedName>
</protein>